<feature type="binding site" evidence="8">
    <location>
        <position position="57"/>
    </location>
    <ligand>
        <name>(R)-pantoate</name>
        <dbReference type="ChEBI" id="CHEBI:15980"/>
    </ligand>
</feature>
<evidence type="ECO:0000256" key="4">
    <source>
        <dbReference type="ARBA" id="ARBA00022655"/>
    </source>
</evidence>
<dbReference type="EMBL" id="QJSX01000001">
    <property type="protein sequence ID" value="PYE56478.1"/>
    <property type="molecule type" value="Genomic_DNA"/>
</dbReference>
<dbReference type="NCBIfam" id="TIGR00018">
    <property type="entry name" value="panC"/>
    <property type="match status" value="1"/>
</dbReference>
<keyword evidence="8" id="KW-0963">Cytoplasm</keyword>
<dbReference type="Gene3D" id="3.40.50.620">
    <property type="entry name" value="HUPs"/>
    <property type="match status" value="1"/>
</dbReference>
<feature type="active site" description="Proton donor" evidence="8">
    <location>
        <position position="33"/>
    </location>
</feature>
<feature type="binding site" evidence="8">
    <location>
        <position position="57"/>
    </location>
    <ligand>
        <name>beta-alanine</name>
        <dbReference type="ChEBI" id="CHEBI:57966"/>
    </ligand>
</feature>
<sequence>MKLIESPSELHATLSGVSSVGLVPTMGYLHDGHASLIRRARIENEVVVVSVFVNPLQFGRGEDLGRYPRDLPHDLRVAQDAGAHVLFTPSVETMYPVGFATRVEVTGPGDGFEGASRPGHFSGVATVVLKLLNLVKPARAYFGEKDWQQLAVVRRVTTDLNLDVDIVACPTMREPSGLALSSRNAYLTAEQRERASVLASALRAAQKAYRRGERRSAAILDAARLVLLSEREFTLDYLSLVDEHLGEFERVTNPASARLLIAGRLFGVRLIDNMPLVEEVSALGGRT</sequence>
<dbReference type="RefSeq" id="WP_110884964.1">
    <property type="nucleotide sequence ID" value="NZ_QJSX01000001.1"/>
</dbReference>
<accession>A0A318SBQ6</accession>
<proteinExistence type="inferred from homology"/>
<feature type="binding site" evidence="8">
    <location>
        <begin position="180"/>
        <end position="183"/>
    </location>
    <ligand>
        <name>ATP</name>
        <dbReference type="ChEBI" id="CHEBI:30616"/>
    </ligand>
</feature>
<name>A0A318SBQ6_9DEIO</name>
<evidence type="ECO:0000256" key="2">
    <source>
        <dbReference type="ARBA" id="ARBA00009256"/>
    </source>
</evidence>
<comment type="caution">
    <text evidence="9">The sequence shown here is derived from an EMBL/GenBank/DDBJ whole genome shotgun (WGS) entry which is preliminary data.</text>
</comment>
<comment type="similarity">
    <text evidence="2 8">Belongs to the pantothenate synthetase family.</text>
</comment>
<dbReference type="GO" id="GO:0005829">
    <property type="term" value="C:cytosol"/>
    <property type="evidence" value="ECO:0007669"/>
    <property type="project" value="TreeGrafter"/>
</dbReference>
<protein>
    <recommendedName>
        <fullName evidence="8">Pantothenate synthetase</fullName>
        <shortName evidence="8">PS</shortName>
        <ecNumber evidence="8">6.3.2.1</ecNumber>
    </recommendedName>
    <alternativeName>
        <fullName evidence="8">Pantoate--beta-alanine ligase</fullName>
    </alternativeName>
    <alternativeName>
        <fullName evidence="8">Pantoate-activating enzyme</fullName>
    </alternativeName>
</protein>
<dbReference type="AlphaFoldDB" id="A0A318SBQ6"/>
<keyword evidence="5 8" id="KW-0547">Nucleotide-binding</keyword>
<dbReference type="Gene3D" id="3.30.1300.10">
    <property type="entry name" value="Pantoate-beta-alanine ligase, C-terminal domain"/>
    <property type="match status" value="1"/>
</dbReference>
<comment type="subunit">
    <text evidence="8">Homodimer.</text>
</comment>
<gene>
    <name evidence="8" type="primary">panC</name>
    <name evidence="9" type="ORF">DES52_101282</name>
</gene>
<dbReference type="InterPro" id="IPR003721">
    <property type="entry name" value="Pantoate_ligase"/>
</dbReference>
<keyword evidence="4 8" id="KW-0566">Pantothenate biosynthesis</keyword>
<dbReference type="InterPro" id="IPR042176">
    <property type="entry name" value="Pantoate_ligase_C"/>
</dbReference>
<comment type="pathway">
    <text evidence="1 8">Cofactor biosynthesis; (R)-pantothenate biosynthesis; (R)-pantothenate from (R)-pantoate and beta-alanine: step 1/1.</text>
</comment>
<dbReference type="EC" id="6.3.2.1" evidence="8"/>
<evidence type="ECO:0000313" key="10">
    <source>
        <dbReference type="Proteomes" id="UP000248326"/>
    </source>
</evidence>
<reference evidence="9 10" key="1">
    <citation type="submission" date="2018-06" db="EMBL/GenBank/DDBJ databases">
        <title>Genomic Encyclopedia of Type Strains, Phase IV (KMG-IV): sequencing the most valuable type-strain genomes for metagenomic binning, comparative biology and taxonomic classification.</title>
        <authorList>
            <person name="Goeker M."/>
        </authorList>
    </citation>
    <scope>NUCLEOTIDE SEQUENCE [LARGE SCALE GENOMIC DNA]</scope>
    <source>
        <strain evidence="9 10">DSM 18048</strain>
    </source>
</reference>
<dbReference type="GO" id="GO:0015940">
    <property type="term" value="P:pantothenate biosynthetic process"/>
    <property type="evidence" value="ECO:0007669"/>
    <property type="project" value="UniProtKB-UniRule"/>
</dbReference>
<comment type="caution">
    <text evidence="8">Lacks conserved residue(s) required for the propagation of feature annotation.</text>
</comment>
<dbReference type="OrthoDB" id="9773087at2"/>
<evidence type="ECO:0000256" key="8">
    <source>
        <dbReference type="HAMAP-Rule" id="MF_00158"/>
    </source>
</evidence>
<dbReference type="GO" id="GO:0004592">
    <property type="term" value="F:pantoate-beta-alanine ligase activity"/>
    <property type="evidence" value="ECO:0007669"/>
    <property type="project" value="UniProtKB-UniRule"/>
</dbReference>
<evidence type="ECO:0000256" key="5">
    <source>
        <dbReference type="ARBA" id="ARBA00022741"/>
    </source>
</evidence>
<dbReference type="GO" id="GO:0005524">
    <property type="term" value="F:ATP binding"/>
    <property type="evidence" value="ECO:0007669"/>
    <property type="project" value="UniProtKB-KW"/>
</dbReference>
<dbReference type="HAMAP" id="MF_00158">
    <property type="entry name" value="PanC"/>
    <property type="match status" value="1"/>
</dbReference>
<dbReference type="PANTHER" id="PTHR21299:SF1">
    <property type="entry name" value="PANTOATE--BETA-ALANINE LIGASE"/>
    <property type="match status" value="1"/>
</dbReference>
<evidence type="ECO:0000256" key="7">
    <source>
        <dbReference type="ARBA" id="ARBA00048258"/>
    </source>
</evidence>
<keyword evidence="3 8" id="KW-0436">Ligase</keyword>
<feature type="binding site" evidence="8">
    <location>
        <begin position="26"/>
        <end position="33"/>
    </location>
    <ligand>
        <name>ATP</name>
        <dbReference type="ChEBI" id="CHEBI:30616"/>
    </ligand>
</feature>
<comment type="subcellular location">
    <subcellularLocation>
        <location evidence="8">Cytoplasm</location>
    </subcellularLocation>
</comment>
<comment type="function">
    <text evidence="8">Catalyzes the condensation of pantoate with beta-alanine in an ATP-dependent reaction via a pantoyl-adenylate intermediate.</text>
</comment>
<evidence type="ECO:0000313" key="9">
    <source>
        <dbReference type="EMBL" id="PYE56478.1"/>
    </source>
</evidence>
<evidence type="ECO:0000256" key="1">
    <source>
        <dbReference type="ARBA" id="ARBA00004990"/>
    </source>
</evidence>
<feature type="binding site" evidence="8">
    <location>
        <begin position="143"/>
        <end position="146"/>
    </location>
    <ligand>
        <name>ATP</name>
        <dbReference type="ChEBI" id="CHEBI:30616"/>
    </ligand>
</feature>
<dbReference type="UniPathway" id="UPA00028">
    <property type="reaction ID" value="UER00005"/>
</dbReference>
<dbReference type="CDD" id="cd00560">
    <property type="entry name" value="PanC"/>
    <property type="match status" value="1"/>
</dbReference>
<comment type="miscellaneous">
    <text evidence="8">The reaction proceeds by a bi uni uni bi ping pong mechanism.</text>
</comment>
<organism evidence="9 10">
    <name type="scientific">Deinococcus yavapaiensis KR-236</name>
    <dbReference type="NCBI Taxonomy" id="694435"/>
    <lineage>
        <taxon>Bacteria</taxon>
        <taxon>Thermotogati</taxon>
        <taxon>Deinococcota</taxon>
        <taxon>Deinococci</taxon>
        <taxon>Deinococcales</taxon>
        <taxon>Deinococcaceae</taxon>
        <taxon>Deinococcus</taxon>
    </lineage>
</organism>
<feature type="binding site" evidence="8">
    <location>
        <position position="149"/>
    </location>
    <ligand>
        <name>(R)-pantoate</name>
        <dbReference type="ChEBI" id="CHEBI:15980"/>
    </ligand>
</feature>
<comment type="catalytic activity">
    <reaction evidence="7 8">
        <text>(R)-pantoate + beta-alanine + ATP = (R)-pantothenate + AMP + diphosphate + H(+)</text>
        <dbReference type="Rhea" id="RHEA:10912"/>
        <dbReference type="ChEBI" id="CHEBI:15378"/>
        <dbReference type="ChEBI" id="CHEBI:15980"/>
        <dbReference type="ChEBI" id="CHEBI:29032"/>
        <dbReference type="ChEBI" id="CHEBI:30616"/>
        <dbReference type="ChEBI" id="CHEBI:33019"/>
        <dbReference type="ChEBI" id="CHEBI:57966"/>
        <dbReference type="ChEBI" id="CHEBI:456215"/>
        <dbReference type="EC" id="6.3.2.1"/>
    </reaction>
</comment>
<dbReference type="SUPFAM" id="SSF52374">
    <property type="entry name" value="Nucleotidylyl transferase"/>
    <property type="match status" value="1"/>
</dbReference>
<evidence type="ECO:0000256" key="3">
    <source>
        <dbReference type="ARBA" id="ARBA00022598"/>
    </source>
</evidence>
<dbReference type="PANTHER" id="PTHR21299">
    <property type="entry name" value="CYTIDYLATE KINASE/PANTOATE-BETA-ALANINE LIGASE"/>
    <property type="match status" value="1"/>
</dbReference>
<keyword evidence="6 8" id="KW-0067">ATP-binding</keyword>
<dbReference type="Pfam" id="PF02569">
    <property type="entry name" value="Pantoate_ligase"/>
    <property type="match status" value="1"/>
</dbReference>
<dbReference type="Proteomes" id="UP000248326">
    <property type="component" value="Unassembled WGS sequence"/>
</dbReference>
<evidence type="ECO:0000256" key="6">
    <source>
        <dbReference type="ARBA" id="ARBA00022840"/>
    </source>
</evidence>
<dbReference type="InterPro" id="IPR014729">
    <property type="entry name" value="Rossmann-like_a/b/a_fold"/>
</dbReference>
<keyword evidence="10" id="KW-1185">Reference proteome</keyword>